<sequence length="75" mass="8289">MPSSALWVAVGFGILPKTEDWIKARTEEAKERARALKLDNDRKEAELLLSKNRGEGAKSGEAQNEFVTAALQIPH</sequence>
<dbReference type="Proteomes" id="UP000620262">
    <property type="component" value="Unassembled WGS sequence"/>
</dbReference>
<accession>A0ABR9J083</accession>
<dbReference type="EMBL" id="JADBEC010000002">
    <property type="protein sequence ID" value="MBE1508791.1"/>
    <property type="molecule type" value="Genomic_DNA"/>
</dbReference>
<organism evidence="1 2">
    <name type="scientific">Rhizobium viscosum</name>
    <name type="common">Arthrobacter viscosus</name>
    <dbReference type="NCBI Taxonomy" id="1673"/>
    <lineage>
        <taxon>Bacteria</taxon>
        <taxon>Pseudomonadati</taxon>
        <taxon>Pseudomonadota</taxon>
        <taxon>Alphaproteobacteria</taxon>
        <taxon>Hyphomicrobiales</taxon>
        <taxon>Rhizobiaceae</taxon>
        <taxon>Rhizobium/Agrobacterium group</taxon>
        <taxon>Rhizobium</taxon>
    </lineage>
</organism>
<proteinExistence type="predicted"/>
<protein>
    <submittedName>
        <fullName evidence="1">Uncharacterized protein</fullName>
    </submittedName>
</protein>
<keyword evidence="2" id="KW-1185">Reference proteome</keyword>
<reference evidence="1 2" key="1">
    <citation type="submission" date="2020-10" db="EMBL/GenBank/DDBJ databases">
        <title>Sequencing the genomes of 1000 actinobacteria strains.</title>
        <authorList>
            <person name="Klenk H.-P."/>
        </authorList>
    </citation>
    <scope>NUCLEOTIDE SEQUENCE [LARGE SCALE GENOMIC DNA]</scope>
    <source>
        <strain evidence="1 2">DSM 7307</strain>
    </source>
</reference>
<name>A0ABR9J083_RHIVS</name>
<evidence type="ECO:0000313" key="1">
    <source>
        <dbReference type="EMBL" id="MBE1508791.1"/>
    </source>
</evidence>
<gene>
    <name evidence="1" type="ORF">H4W29_006036</name>
</gene>
<dbReference type="RefSeq" id="WP_192732331.1">
    <property type="nucleotide sequence ID" value="NZ_BAAAVL010000011.1"/>
</dbReference>
<comment type="caution">
    <text evidence="1">The sequence shown here is derived from an EMBL/GenBank/DDBJ whole genome shotgun (WGS) entry which is preliminary data.</text>
</comment>
<evidence type="ECO:0000313" key="2">
    <source>
        <dbReference type="Proteomes" id="UP000620262"/>
    </source>
</evidence>